<feature type="region of interest" description="Disordered" evidence="1">
    <location>
        <begin position="31"/>
        <end position="54"/>
    </location>
</feature>
<name>A0A4S8L510_DENBC</name>
<sequence>MDQVVRSLDKRGVDDVGMGILDEDEMDWEARSAGHFGRKEEGEGGDGEGEESEEGRLVGCYFLLTKITPINNTHISNLNAVIV</sequence>
<evidence type="ECO:0000313" key="3">
    <source>
        <dbReference type="Proteomes" id="UP000297245"/>
    </source>
</evidence>
<accession>A0A4S8L510</accession>
<feature type="compositionally biased region" description="Basic and acidic residues" evidence="1">
    <location>
        <begin position="31"/>
        <end position="42"/>
    </location>
</feature>
<organism evidence="2 3">
    <name type="scientific">Dendrothele bispora (strain CBS 962.96)</name>
    <dbReference type="NCBI Taxonomy" id="1314807"/>
    <lineage>
        <taxon>Eukaryota</taxon>
        <taxon>Fungi</taxon>
        <taxon>Dikarya</taxon>
        <taxon>Basidiomycota</taxon>
        <taxon>Agaricomycotina</taxon>
        <taxon>Agaricomycetes</taxon>
        <taxon>Agaricomycetidae</taxon>
        <taxon>Agaricales</taxon>
        <taxon>Agaricales incertae sedis</taxon>
        <taxon>Dendrothele</taxon>
    </lineage>
</organism>
<dbReference type="Proteomes" id="UP000297245">
    <property type="component" value="Unassembled WGS sequence"/>
</dbReference>
<proteinExistence type="predicted"/>
<keyword evidence="3" id="KW-1185">Reference proteome</keyword>
<dbReference type="EMBL" id="ML179649">
    <property type="protein sequence ID" value="THU83639.1"/>
    <property type="molecule type" value="Genomic_DNA"/>
</dbReference>
<dbReference type="AlphaFoldDB" id="A0A4S8L510"/>
<evidence type="ECO:0000256" key="1">
    <source>
        <dbReference type="SAM" id="MobiDB-lite"/>
    </source>
</evidence>
<feature type="compositionally biased region" description="Acidic residues" evidence="1">
    <location>
        <begin position="43"/>
        <end position="53"/>
    </location>
</feature>
<gene>
    <name evidence="2" type="ORF">K435DRAFT_871070</name>
</gene>
<reference evidence="2 3" key="1">
    <citation type="journal article" date="2019" name="Nat. Ecol. Evol.">
        <title>Megaphylogeny resolves global patterns of mushroom evolution.</title>
        <authorList>
            <person name="Varga T."/>
            <person name="Krizsan K."/>
            <person name="Foldi C."/>
            <person name="Dima B."/>
            <person name="Sanchez-Garcia M."/>
            <person name="Sanchez-Ramirez S."/>
            <person name="Szollosi G.J."/>
            <person name="Szarkandi J.G."/>
            <person name="Papp V."/>
            <person name="Albert L."/>
            <person name="Andreopoulos W."/>
            <person name="Angelini C."/>
            <person name="Antonin V."/>
            <person name="Barry K.W."/>
            <person name="Bougher N.L."/>
            <person name="Buchanan P."/>
            <person name="Buyck B."/>
            <person name="Bense V."/>
            <person name="Catcheside P."/>
            <person name="Chovatia M."/>
            <person name="Cooper J."/>
            <person name="Damon W."/>
            <person name="Desjardin D."/>
            <person name="Finy P."/>
            <person name="Geml J."/>
            <person name="Haridas S."/>
            <person name="Hughes K."/>
            <person name="Justo A."/>
            <person name="Karasinski D."/>
            <person name="Kautmanova I."/>
            <person name="Kiss B."/>
            <person name="Kocsube S."/>
            <person name="Kotiranta H."/>
            <person name="LaButti K.M."/>
            <person name="Lechner B.E."/>
            <person name="Liimatainen K."/>
            <person name="Lipzen A."/>
            <person name="Lukacs Z."/>
            <person name="Mihaltcheva S."/>
            <person name="Morgado L.N."/>
            <person name="Niskanen T."/>
            <person name="Noordeloos M.E."/>
            <person name="Ohm R.A."/>
            <person name="Ortiz-Santana B."/>
            <person name="Ovrebo C."/>
            <person name="Racz N."/>
            <person name="Riley R."/>
            <person name="Savchenko A."/>
            <person name="Shiryaev A."/>
            <person name="Soop K."/>
            <person name="Spirin V."/>
            <person name="Szebenyi C."/>
            <person name="Tomsovsky M."/>
            <person name="Tulloss R.E."/>
            <person name="Uehling J."/>
            <person name="Grigoriev I.V."/>
            <person name="Vagvolgyi C."/>
            <person name="Papp T."/>
            <person name="Martin F.M."/>
            <person name="Miettinen O."/>
            <person name="Hibbett D.S."/>
            <person name="Nagy L.G."/>
        </authorList>
    </citation>
    <scope>NUCLEOTIDE SEQUENCE [LARGE SCALE GENOMIC DNA]</scope>
    <source>
        <strain evidence="2 3">CBS 962.96</strain>
    </source>
</reference>
<evidence type="ECO:0000313" key="2">
    <source>
        <dbReference type="EMBL" id="THU83639.1"/>
    </source>
</evidence>
<protein>
    <submittedName>
        <fullName evidence="2">Uncharacterized protein</fullName>
    </submittedName>
</protein>